<dbReference type="Gene3D" id="3.50.40.10">
    <property type="entry name" value="Phenylalanyl-trna Synthetase, Chain B, domain 3"/>
    <property type="match status" value="1"/>
</dbReference>
<dbReference type="InterPro" id="IPR009061">
    <property type="entry name" value="DNA-bd_dom_put_sf"/>
</dbReference>
<keyword evidence="12 15" id="KW-0648">Protein biosynthesis</keyword>
<dbReference type="GO" id="GO:0000049">
    <property type="term" value="F:tRNA binding"/>
    <property type="evidence" value="ECO:0007669"/>
    <property type="project" value="UniProtKB-UniRule"/>
</dbReference>
<protein>
    <recommendedName>
        <fullName evidence="15">Phenylalanine--tRNA ligase beta subunit</fullName>
        <ecNumber evidence="15">6.1.1.20</ecNumber>
    </recommendedName>
    <alternativeName>
        <fullName evidence="15">Phenylalanyl-tRNA synthetase beta subunit</fullName>
        <shortName evidence="15">PheRS</shortName>
    </alternativeName>
</protein>
<dbReference type="Gene3D" id="2.40.50.140">
    <property type="entry name" value="Nucleic acid-binding proteins"/>
    <property type="match status" value="1"/>
</dbReference>
<dbReference type="RefSeq" id="WP_144814628.1">
    <property type="nucleotide sequence ID" value="NZ_VLKP01000006.1"/>
</dbReference>
<evidence type="ECO:0000256" key="15">
    <source>
        <dbReference type="HAMAP-Rule" id="MF_00283"/>
    </source>
</evidence>
<keyword evidence="10 15" id="KW-0460">Magnesium</keyword>
<dbReference type="GO" id="GO:0004826">
    <property type="term" value="F:phenylalanine-tRNA ligase activity"/>
    <property type="evidence" value="ECO:0007669"/>
    <property type="project" value="UniProtKB-UniRule"/>
</dbReference>
<dbReference type="Gene3D" id="3.30.56.10">
    <property type="match status" value="2"/>
</dbReference>
<dbReference type="Pfam" id="PF17759">
    <property type="entry name" value="tRNA_synthFbeta"/>
    <property type="match status" value="1"/>
</dbReference>
<dbReference type="NCBIfam" id="NF045760">
    <property type="entry name" value="YtpR"/>
    <property type="match status" value="1"/>
</dbReference>
<dbReference type="InterPro" id="IPR012340">
    <property type="entry name" value="NA-bd_OB-fold"/>
</dbReference>
<keyword evidence="13 15" id="KW-0030">Aminoacyl-tRNA synthetase</keyword>
<accession>A0A562LSR4</accession>
<dbReference type="InterPro" id="IPR004532">
    <property type="entry name" value="Phe-tRNA-ligase_IIc_bsu_bact"/>
</dbReference>
<feature type="domain" description="B5" evidence="19">
    <location>
        <begin position="400"/>
        <end position="513"/>
    </location>
</feature>
<evidence type="ECO:0000259" key="19">
    <source>
        <dbReference type="PROSITE" id="PS51483"/>
    </source>
</evidence>
<comment type="similarity">
    <text evidence="2 15">Belongs to the phenylalanyl-tRNA synthetase beta subunit family. Type 1 subfamily.</text>
</comment>
<dbReference type="SUPFAM" id="SSF50249">
    <property type="entry name" value="Nucleic acid-binding proteins"/>
    <property type="match status" value="1"/>
</dbReference>
<dbReference type="GO" id="GO:0000287">
    <property type="term" value="F:magnesium ion binding"/>
    <property type="evidence" value="ECO:0007669"/>
    <property type="project" value="UniProtKB-UniRule"/>
</dbReference>
<evidence type="ECO:0000256" key="3">
    <source>
        <dbReference type="ARBA" id="ARBA00011209"/>
    </source>
</evidence>
<dbReference type="InterPro" id="IPR036690">
    <property type="entry name" value="Fdx_antiC-bd_sf"/>
</dbReference>
<dbReference type="EMBL" id="VLKP01000006">
    <property type="protein sequence ID" value="TWI10684.1"/>
    <property type="molecule type" value="Genomic_DNA"/>
</dbReference>
<feature type="domain" description="FDX-ACB" evidence="18">
    <location>
        <begin position="755"/>
        <end position="848"/>
    </location>
</feature>
<dbReference type="SMART" id="SM00896">
    <property type="entry name" value="FDX-ACB"/>
    <property type="match status" value="1"/>
</dbReference>
<dbReference type="AlphaFoldDB" id="A0A562LSR4"/>
<dbReference type="HAMAP" id="MF_00283">
    <property type="entry name" value="Phe_tRNA_synth_beta1"/>
    <property type="match status" value="1"/>
</dbReference>
<dbReference type="Pfam" id="PF03147">
    <property type="entry name" value="FDX-ACB"/>
    <property type="match status" value="1"/>
</dbReference>
<dbReference type="FunFam" id="2.40.50.140:FF:000045">
    <property type="entry name" value="Phenylalanine--tRNA ligase beta subunit"/>
    <property type="match status" value="1"/>
</dbReference>
<sequence>MKFSENWLRHHVPTTASRDELAATLTAIGLEVEEVTPLGESLDGVVVAQIVSAEKHPEADRLQVCQVDTGNGTVQIVCGAPNARAGLKAPLAHVGAVLPGNFTIKPAKLRGVESAGMLCSAKELQIDVDASGLLELPADAPVGTPLAGYLGLPDASIEIKLTPNRADCFGVRGIAYDVAAACGSEVAHFDATPMPALNNETLAIELNAGADAPRYVARVIEGVNAAATTPVWMAERLRRSGIRPLSFLVDVTQYVMIELGQPMHAFDRDLLKGPVRVRHSRKGETLKLLDGRDVTLDEPFVVITDADRAVALAGIMGGFDTRVTDVTKNVFLESAHFAPAAIIGRGRKLGLHTDAGHRFERGVDPELPRIAMEYATRLIVEVAGGAPGPVVEATLPEHLPQPQPIVLRRARLARVLGLQVADAEVERILRALGLAVEPLASVEGAAAIACGVGIADSADDADATTASRSCDGGTAATVQGWRVTAPSRRFDIAIEEDLIEEIARIHGYDRIPTTLPAGAARLVAPTETRVDELTVRRQVAARDYLEAINYAFVDAALLTRWGLVEGAVPLANPLSAELGVMRPSLLPGLVAALGRNAARQQGRVRLFELGNVFTADGAKPWVGGPAAHGISAGAAAPLHTLRIAAVACGAAGAEQWAAKAQPVGFHDLKGDLDSLAAVAGARLEYRASQPGWAHPGRSADVYRIGDDGAAMKLGWIGQLHPRLQRALDLDVDVVAFELDLAPLLARALPRACGQSRFPSVRRDLAFVVPEAVEWGAIAATVKAAAGPSLRDLVLFDRYQGKGVETGFKSLAMGLILQEESRTLTDQDVDAVVASVTQAIDAAHGARIRG</sequence>
<keyword evidence="11 16" id="KW-0694">RNA-binding</keyword>
<evidence type="ECO:0000259" key="18">
    <source>
        <dbReference type="PROSITE" id="PS51447"/>
    </source>
</evidence>
<dbReference type="Pfam" id="PF03484">
    <property type="entry name" value="B5"/>
    <property type="match status" value="1"/>
</dbReference>
<evidence type="ECO:0000256" key="7">
    <source>
        <dbReference type="ARBA" id="ARBA00022723"/>
    </source>
</evidence>
<dbReference type="PANTHER" id="PTHR10947">
    <property type="entry name" value="PHENYLALANYL-TRNA SYNTHETASE BETA CHAIN AND LEUCINE-RICH REPEAT-CONTAINING PROTEIN 47"/>
    <property type="match status" value="1"/>
</dbReference>
<dbReference type="Gene3D" id="3.30.930.10">
    <property type="entry name" value="Bira Bifunctional Protein, Domain 2"/>
    <property type="match status" value="1"/>
</dbReference>
<dbReference type="GO" id="GO:0009328">
    <property type="term" value="C:phenylalanine-tRNA ligase complex"/>
    <property type="evidence" value="ECO:0007669"/>
    <property type="project" value="TreeGrafter"/>
</dbReference>
<evidence type="ECO:0000256" key="10">
    <source>
        <dbReference type="ARBA" id="ARBA00022842"/>
    </source>
</evidence>
<dbReference type="GO" id="GO:0005524">
    <property type="term" value="F:ATP binding"/>
    <property type="evidence" value="ECO:0007669"/>
    <property type="project" value="UniProtKB-UniRule"/>
</dbReference>
<keyword evidence="8 15" id="KW-0547">Nucleotide-binding</keyword>
<evidence type="ECO:0000259" key="17">
    <source>
        <dbReference type="PROSITE" id="PS50886"/>
    </source>
</evidence>
<dbReference type="FunFam" id="3.30.70.380:FF:000001">
    <property type="entry name" value="Phenylalanine--tRNA ligase beta subunit"/>
    <property type="match status" value="1"/>
</dbReference>
<dbReference type="SUPFAM" id="SSF46955">
    <property type="entry name" value="Putative DNA-binding domain"/>
    <property type="match status" value="1"/>
</dbReference>
<evidence type="ECO:0000256" key="8">
    <source>
        <dbReference type="ARBA" id="ARBA00022741"/>
    </source>
</evidence>
<evidence type="ECO:0000256" key="6">
    <source>
        <dbReference type="ARBA" id="ARBA00022598"/>
    </source>
</evidence>
<dbReference type="InterPro" id="IPR041616">
    <property type="entry name" value="PheRS_beta_core"/>
</dbReference>
<dbReference type="PROSITE" id="PS50886">
    <property type="entry name" value="TRBD"/>
    <property type="match status" value="1"/>
</dbReference>
<feature type="domain" description="TRNA-binding" evidence="17">
    <location>
        <begin position="39"/>
        <end position="147"/>
    </location>
</feature>
<keyword evidence="5 16" id="KW-0820">tRNA-binding</keyword>
<comment type="catalytic activity">
    <reaction evidence="14 15">
        <text>tRNA(Phe) + L-phenylalanine + ATP = L-phenylalanyl-tRNA(Phe) + AMP + diphosphate + H(+)</text>
        <dbReference type="Rhea" id="RHEA:19413"/>
        <dbReference type="Rhea" id="RHEA-COMP:9668"/>
        <dbReference type="Rhea" id="RHEA-COMP:9699"/>
        <dbReference type="ChEBI" id="CHEBI:15378"/>
        <dbReference type="ChEBI" id="CHEBI:30616"/>
        <dbReference type="ChEBI" id="CHEBI:33019"/>
        <dbReference type="ChEBI" id="CHEBI:58095"/>
        <dbReference type="ChEBI" id="CHEBI:78442"/>
        <dbReference type="ChEBI" id="CHEBI:78531"/>
        <dbReference type="ChEBI" id="CHEBI:456215"/>
        <dbReference type="EC" id="6.1.1.20"/>
    </reaction>
</comment>
<evidence type="ECO:0000313" key="20">
    <source>
        <dbReference type="EMBL" id="TWI10684.1"/>
    </source>
</evidence>
<dbReference type="CDD" id="cd00769">
    <property type="entry name" value="PheRS_beta_core"/>
    <property type="match status" value="1"/>
</dbReference>
<dbReference type="SUPFAM" id="SSF56037">
    <property type="entry name" value="PheT/TilS domain"/>
    <property type="match status" value="1"/>
</dbReference>
<dbReference type="InterPro" id="IPR002547">
    <property type="entry name" value="tRNA-bd_dom"/>
</dbReference>
<dbReference type="PROSITE" id="PS51447">
    <property type="entry name" value="FDX_ACB"/>
    <property type="match status" value="1"/>
</dbReference>
<dbReference type="InterPro" id="IPR005147">
    <property type="entry name" value="tRNA_synthase_B5-dom"/>
</dbReference>
<feature type="binding site" evidence="15">
    <location>
        <position position="500"/>
    </location>
    <ligand>
        <name>Mg(2+)</name>
        <dbReference type="ChEBI" id="CHEBI:18420"/>
        <note>shared with alpha subunit</note>
    </ligand>
</feature>
<evidence type="ECO:0000256" key="5">
    <source>
        <dbReference type="ARBA" id="ARBA00022555"/>
    </source>
</evidence>
<dbReference type="PROSITE" id="PS51483">
    <property type="entry name" value="B5"/>
    <property type="match status" value="1"/>
</dbReference>
<dbReference type="CDD" id="cd02796">
    <property type="entry name" value="tRNA_bind_bactPheRS"/>
    <property type="match status" value="1"/>
</dbReference>
<dbReference type="InterPro" id="IPR045060">
    <property type="entry name" value="Phe-tRNA-ligase_IIc_bsu"/>
</dbReference>
<dbReference type="OrthoDB" id="9805455at2"/>
<dbReference type="Proteomes" id="UP000316471">
    <property type="component" value="Unassembled WGS sequence"/>
</dbReference>
<evidence type="ECO:0000256" key="14">
    <source>
        <dbReference type="ARBA" id="ARBA00049255"/>
    </source>
</evidence>
<dbReference type="FunFam" id="3.50.40.10:FF:000001">
    <property type="entry name" value="Phenylalanine--tRNA ligase beta subunit"/>
    <property type="match status" value="1"/>
</dbReference>
<evidence type="ECO:0000256" key="13">
    <source>
        <dbReference type="ARBA" id="ARBA00023146"/>
    </source>
</evidence>
<keyword evidence="6 15" id="KW-0436">Ligase</keyword>
<dbReference type="SMART" id="SM00873">
    <property type="entry name" value="B3_4"/>
    <property type="match status" value="1"/>
</dbReference>
<feature type="binding site" evidence="15">
    <location>
        <position position="491"/>
    </location>
    <ligand>
        <name>Mg(2+)</name>
        <dbReference type="ChEBI" id="CHEBI:18420"/>
        <note>shared with alpha subunit</note>
    </ligand>
</feature>
<keyword evidence="21" id="KW-1185">Reference proteome</keyword>
<dbReference type="Gene3D" id="3.30.70.380">
    <property type="entry name" value="Ferrodoxin-fold anticodon-binding domain"/>
    <property type="match status" value="1"/>
</dbReference>
<evidence type="ECO:0000256" key="1">
    <source>
        <dbReference type="ARBA" id="ARBA00004496"/>
    </source>
</evidence>
<evidence type="ECO:0000256" key="11">
    <source>
        <dbReference type="ARBA" id="ARBA00022884"/>
    </source>
</evidence>
<dbReference type="InterPro" id="IPR005146">
    <property type="entry name" value="B3/B4_tRNA-bd"/>
</dbReference>
<comment type="caution">
    <text evidence="20">The sequence shown here is derived from an EMBL/GenBank/DDBJ whole genome shotgun (WGS) entry which is preliminary data.</text>
</comment>
<dbReference type="Pfam" id="PF03483">
    <property type="entry name" value="B3_4"/>
    <property type="match status" value="1"/>
</dbReference>
<dbReference type="SMART" id="SM00874">
    <property type="entry name" value="B5"/>
    <property type="match status" value="1"/>
</dbReference>
<keyword evidence="4 15" id="KW-0963">Cytoplasm</keyword>
<evidence type="ECO:0000313" key="21">
    <source>
        <dbReference type="Proteomes" id="UP000316471"/>
    </source>
</evidence>
<name>A0A562LSR4_9GAMM</name>
<feature type="binding site" evidence="15">
    <location>
        <position position="497"/>
    </location>
    <ligand>
        <name>Mg(2+)</name>
        <dbReference type="ChEBI" id="CHEBI:18420"/>
        <note>shared with alpha subunit</note>
    </ligand>
</feature>
<dbReference type="InterPro" id="IPR020825">
    <property type="entry name" value="Phe-tRNA_synthase-like_B3/B4"/>
</dbReference>
<dbReference type="InterPro" id="IPR005121">
    <property type="entry name" value="Fdx_antiC-bd"/>
</dbReference>
<dbReference type="SUPFAM" id="SSF55681">
    <property type="entry name" value="Class II aaRS and biotin synthetases"/>
    <property type="match status" value="1"/>
</dbReference>
<evidence type="ECO:0000256" key="16">
    <source>
        <dbReference type="PROSITE-ProRule" id="PRU00209"/>
    </source>
</evidence>
<dbReference type="SUPFAM" id="SSF54991">
    <property type="entry name" value="Anticodon-binding domain of PheRS"/>
    <property type="match status" value="1"/>
</dbReference>
<proteinExistence type="inferred from homology"/>
<gene>
    <name evidence="15" type="primary">pheT</name>
    <name evidence="20" type="ORF">IP93_01776</name>
</gene>
<dbReference type="InterPro" id="IPR033714">
    <property type="entry name" value="tRNA_bind_bactPheRS"/>
</dbReference>
<comment type="cofactor">
    <cofactor evidence="15">
        <name>Mg(2+)</name>
        <dbReference type="ChEBI" id="CHEBI:18420"/>
    </cofactor>
    <text evidence="15">Binds 2 magnesium ions per tetramer.</text>
</comment>
<evidence type="ECO:0000256" key="4">
    <source>
        <dbReference type="ARBA" id="ARBA00022490"/>
    </source>
</evidence>
<dbReference type="GO" id="GO:0006432">
    <property type="term" value="P:phenylalanyl-tRNA aminoacylation"/>
    <property type="evidence" value="ECO:0007669"/>
    <property type="project" value="UniProtKB-UniRule"/>
</dbReference>
<dbReference type="PANTHER" id="PTHR10947:SF0">
    <property type="entry name" value="PHENYLALANINE--TRNA LIGASE BETA SUBUNIT"/>
    <property type="match status" value="1"/>
</dbReference>
<comment type="subcellular location">
    <subcellularLocation>
        <location evidence="1 15">Cytoplasm</location>
    </subcellularLocation>
</comment>
<dbReference type="EC" id="6.1.1.20" evidence="15"/>
<reference evidence="20 21" key="1">
    <citation type="journal article" date="2015" name="Stand. Genomic Sci.">
        <title>Genomic Encyclopedia of Bacterial and Archaeal Type Strains, Phase III: the genomes of soil and plant-associated and newly described type strains.</title>
        <authorList>
            <person name="Whitman W.B."/>
            <person name="Woyke T."/>
            <person name="Klenk H.P."/>
            <person name="Zhou Y."/>
            <person name="Lilburn T.G."/>
            <person name="Beck B.J."/>
            <person name="De Vos P."/>
            <person name="Vandamme P."/>
            <person name="Eisen J.A."/>
            <person name="Garrity G."/>
            <person name="Hugenholtz P."/>
            <person name="Kyrpides N.C."/>
        </authorList>
    </citation>
    <scope>NUCLEOTIDE SEQUENCE [LARGE SCALE GENOMIC DNA]</scope>
    <source>
        <strain evidence="20 21">CGMCC 1.10136</strain>
    </source>
</reference>
<comment type="subunit">
    <text evidence="3 15">Tetramer of two alpha and two beta subunits.</text>
</comment>
<dbReference type="Pfam" id="PF01588">
    <property type="entry name" value="tRNA_bind"/>
    <property type="match status" value="1"/>
</dbReference>
<evidence type="ECO:0000256" key="9">
    <source>
        <dbReference type="ARBA" id="ARBA00022840"/>
    </source>
</evidence>
<dbReference type="NCBIfam" id="TIGR00472">
    <property type="entry name" value="pheT_bact"/>
    <property type="match status" value="1"/>
</dbReference>
<keyword evidence="7 15" id="KW-0479">Metal-binding</keyword>
<feature type="binding site" evidence="15">
    <location>
        <position position="501"/>
    </location>
    <ligand>
        <name>Mg(2+)</name>
        <dbReference type="ChEBI" id="CHEBI:18420"/>
        <note>shared with alpha subunit</note>
    </ligand>
</feature>
<keyword evidence="9 15" id="KW-0067">ATP-binding</keyword>
<organism evidence="20 21">
    <name type="scientific">Aerolutibacter ruishenii</name>
    <dbReference type="NCBI Taxonomy" id="686800"/>
    <lineage>
        <taxon>Bacteria</taxon>
        <taxon>Pseudomonadati</taxon>
        <taxon>Pseudomonadota</taxon>
        <taxon>Gammaproteobacteria</taxon>
        <taxon>Lysobacterales</taxon>
        <taxon>Lysobacteraceae</taxon>
        <taxon>Aerolutibacter</taxon>
    </lineage>
</organism>
<evidence type="ECO:0000256" key="12">
    <source>
        <dbReference type="ARBA" id="ARBA00022917"/>
    </source>
</evidence>
<dbReference type="InterPro" id="IPR045864">
    <property type="entry name" value="aa-tRNA-synth_II/BPL/LPL"/>
</dbReference>
<evidence type="ECO:0000256" key="2">
    <source>
        <dbReference type="ARBA" id="ARBA00008653"/>
    </source>
</evidence>